<sequence>MSSMISLHRLIWDNTYSKDIGQGLGQHIQQGHWTRATGTTHTARTLYKGWATHTARTLDKGHWDNTYSKDIGQGLGQHIQQGHWTRATGTTHTARTLNKGH</sequence>
<dbReference type="AlphaFoldDB" id="A0A9D4BR30"/>
<keyword evidence="2" id="KW-1185">Reference proteome</keyword>
<name>A0A9D4BR30_DREPO</name>
<reference evidence="1" key="1">
    <citation type="journal article" date="2019" name="bioRxiv">
        <title>The Genome of the Zebra Mussel, Dreissena polymorpha: A Resource for Invasive Species Research.</title>
        <authorList>
            <person name="McCartney M.A."/>
            <person name="Auch B."/>
            <person name="Kono T."/>
            <person name="Mallez S."/>
            <person name="Zhang Y."/>
            <person name="Obille A."/>
            <person name="Becker A."/>
            <person name="Abrahante J.E."/>
            <person name="Garbe J."/>
            <person name="Badalamenti J.P."/>
            <person name="Herman A."/>
            <person name="Mangelson H."/>
            <person name="Liachko I."/>
            <person name="Sullivan S."/>
            <person name="Sone E.D."/>
            <person name="Koren S."/>
            <person name="Silverstein K.A.T."/>
            <person name="Beckman K.B."/>
            <person name="Gohl D.M."/>
        </authorList>
    </citation>
    <scope>NUCLEOTIDE SEQUENCE</scope>
    <source>
        <strain evidence="1">Duluth1</strain>
        <tissue evidence="1">Whole animal</tissue>
    </source>
</reference>
<reference evidence="1" key="2">
    <citation type="submission" date="2020-11" db="EMBL/GenBank/DDBJ databases">
        <authorList>
            <person name="McCartney M.A."/>
            <person name="Auch B."/>
            <person name="Kono T."/>
            <person name="Mallez S."/>
            <person name="Becker A."/>
            <person name="Gohl D.M."/>
            <person name="Silverstein K.A.T."/>
            <person name="Koren S."/>
            <person name="Bechman K.B."/>
            <person name="Herman A."/>
            <person name="Abrahante J.E."/>
            <person name="Garbe J."/>
        </authorList>
    </citation>
    <scope>NUCLEOTIDE SEQUENCE</scope>
    <source>
        <strain evidence="1">Duluth1</strain>
        <tissue evidence="1">Whole animal</tissue>
    </source>
</reference>
<dbReference type="Proteomes" id="UP000828390">
    <property type="component" value="Unassembled WGS sequence"/>
</dbReference>
<comment type="caution">
    <text evidence="1">The sequence shown here is derived from an EMBL/GenBank/DDBJ whole genome shotgun (WGS) entry which is preliminary data.</text>
</comment>
<dbReference type="EMBL" id="JAIWYP010000015">
    <property type="protein sequence ID" value="KAH3705529.1"/>
    <property type="molecule type" value="Genomic_DNA"/>
</dbReference>
<proteinExistence type="predicted"/>
<protein>
    <submittedName>
        <fullName evidence="1">Uncharacterized protein</fullName>
    </submittedName>
</protein>
<gene>
    <name evidence="1" type="ORF">DPMN_080606</name>
</gene>
<organism evidence="1 2">
    <name type="scientific">Dreissena polymorpha</name>
    <name type="common">Zebra mussel</name>
    <name type="synonym">Mytilus polymorpha</name>
    <dbReference type="NCBI Taxonomy" id="45954"/>
    <lineage>
        <taxon>Eukaryota</taxon>
        <taxon>Metazoa</taxon>
        <taxon>Spiralia</taxon>
        <taxon>Lophotrochozoa</taxon>
        <taxon>Mollusca</taxon>
        <taxon>Bivalvia</taxon>
        <taxon>Autobranchia</taxon>
        <taxon>Heteroconchia</taxon>
        <taxon>Euheterodonta</taxon>
        <taxon>Imparidentia</taxon>
        <taxon>Neoheterodontei</taxon>
        <taxon>Myida</taxon>
        <taxon>Dreissenoidea</taxon>
        <taxon>Dreissenidae</taxon>
        <taxon>Dreissena</taxon>
    </lineage>
</organism>
<evidence type="ECO:0000313" key="1">
    <source>
        <dbReference type="EMBL" id="KAH3705529.1"/>
    </source>
</evidence>
<evidence type="ECO:0000313" key="2">
    <source>
        <dbReference type="Proteomes" id="UP000828390"/>
    </source>
</evidence>
<accession>A0A9D4BR30</accession>